<evidence type="ECO:0000256" key="13">
    <source>
        <dbReference type="ARBA" id="ARBA00048212"/>
    </source>
</evidence>
<dbReference type="InterPro" id="IPR033939">
    <property type="entry name" value="BCAT_family"/>
</dbReference>
<evidence type="ECO:0000256" key="4">
    <source>
        <dbReference type="ARBA" id="ARBA00004931"/>
    </source>
</evidence>
<dbReference type="UniPathway" id="UPA00047">
    <property type="reaction ID" value="UER00058"/>
</dbReference>
<keyword evidence="12" id="KW-0100">Branched-chain amino acid biosynthesis</keyword>
<accession>A0A3B0R6Q6</accession>
<dbReference type="InterPro" id="IPR043131">
    <property type="entry name" value="BCAT-like_N"/>
</dbReference>
<dbReference type="GO" id="GO:0009098">
    <property type="term" value="P:L-leucine biosynthetic process"/>
    <property type="evidence" value="ECO:0007669"/>
    <property type="project" value="UniProtKB-UniPathway"/>
</dbReference>
<dbReference type="UniPathway" id="UPA00049">
    <property type="reaction ID" value="UER00062"/>
</dbReference>
<evidence type="ECO:0000256" key="6">
    <source>
        <dbReference type="ARBA" id="ARBA00009320"/>
    </source>
</evidence>
<comment type="catalytic activity">
    <reaction evidence="14">
        <text>L-isoleucine + 2-oxoglutarate = (S)-3-methyl-2-oxopentanoate + L-glutamate</text>
        <dbReference type="Rhea" id="RHEA:24801"/>
        <dbReference type="ChEBI" id="CHEBI:16810"/>
        <dbReference type="ChEBI" id="CHEBI:29985"/>
        <dbReference type="ChEBI" id="CHEBI:35146"/>
        <dbReference type="ChEBI" id="CHEBI:58045"/>
        <dbReference type="EC" id="2.6.1.42"/>
    </reaction>
</comment>
<dbReference type="EC" id="2.6.1.42" evidence="7"/>
<dbReference type="InterPro" id="IPR018300">
    <property type="entry name" value="Aminotrans_IV_CS"/>
</dbReference>
<comment type="pathway">
    <text evidence="3">Amino-acid biosynthesis; L-isoleucine biosynthesis; L-isoleucine from 2-oxobutanoate: step 4/4.</text>
</comment>
<dbReference type="AlphaFoldDB" id="A0A3B0R6Q6"/>
<comment type="catalytic activity">
    <reaction evidence="13">
        <text>L-valine + 2-oxoglutarate = 3-methyl-2-oxobutanoate + L-glutamate</text>
        <dbReference type="Rhea" id="RHEA:24813"/>
        <dbReference type="ChEBI" id="CHEBI:11851"/>
        <dbReference type="ChEBI" id="CHEBI:16810"/>
        <dbReference type="ChEBI" id="CHEBI:29985"/>
        <dbReference type="ChEBI" id="CHEBI:57762"/>
        <dbReference type="EC" id="2.6.1.42"/>
    </reaction>
</comment>
<gene>
    <name evidence="16" type="ORF">MNBD_DELTA01-1867</name>
</gene>
<dbReference type="InterPro" id="IPR043132">
    <property type="entry name" value="BCAT-like_C"/>
</dbReference>
<comment type="cofactor">
    <cofactor evidence="1">
        <name>pyridoxal 5'-phosphate</name>
        <dbReference type="ChEBI" id="CHEBI:597326"/>
    </cofactor>
</comment>
<keyword evidence="11" id="KW-0663">Pyridoxal phosphate</keyword>
<evidence type="ECO:0000313" key="16">
    <source>
        <dbReference type="EMBL" id="VAV84776.1"/>
    </source>
</evidence>
<dbReference type="InterPro" id="IPR001544">
    <property type="entry name" value="Aminotrans_IV"/>
</dbReference>
<dbReference type="UniPathway" id="UPA00048">
    <property type="reaction ID" value="UER00073"/>
</dbReference>
<evidence type="ECO:0000256" key="3">
    <source>
        <dbReference type="ARBA" id="ARBA00004824"/>
    </source>
</evidence>
<comment type="catalytic activity">
    <reaction evidence="15">
        <text>L-leucine + 2-oxoglutarate = 4-methyl-2-oxopentanoate + L-glutamate</text>
        <dbReference type="Rhea" id="RHEA:18321"/>
        <dbReference type="ChEBI" id="CHEBI:16810"/>
        <dbReference type="ChEBI" id="CHEBI:17865"/>
        <dbReference type="ChEBI" id="CHEBI:29985"/>
        <dbReference type="ChEBI" id="CHEBI:57427"/>
        <dbReference type="EC" id="2.6.1.42"/>
    </reaction>
</comment>
<evidence type="ECO:0000256" key="2">
    <source>
        <dbReference type="ARBA" id="ARBA00003109"/>
    </source>
</evidence>
<reference evidence="16" key="1">
    <citation type="submission" date="2018-06" db="EMBL/GenBank/DDBJ databases">
        <authorList>
            <person name="Zhirakovskaya E."/>
        </authorList>
    </citation>
    <scope>NUCLEOTIDE SEQUENCE</scope>
</reference>
<keyword evidence="10 16" id="KW-0808">Transferase</keyword>
<comment type="similarity">
    <text evidence="6">Belongs to the class-IV pyridoxal-phosphate-dependent aminotransferase family.</text>
</comment>
<evidence type="ECO:0000256" key="11">
    <source>
        <dbReference type="ARBA" id="ARBA00022898"/>
    </source>
</evidence>
<dbReference type="InterPro" id="IPR005785">
    <property type="entry name" value="B_amino_transI"/>
</dbReference>
<dbReference type="FunFam" id="3.20.10.10:FF:000001">
    <property type="entry name" value="Branched-chain-amino-acid aminotransferase"/>
    <property type="match status" value="1"/>
</dbReference>
<proteinExistence type="inferred from homology"/>
<evidence type="ECO:0000256" key="15">
    <source>
        <dbReference type="ARBA" id="ARBA00049229"/>
    </source>
</evidence>
<dbReference type="Gene3D" id="3.30.470.10">
    <property type="match status" value="1"/>
</dbReference>
<dbReference type="GO" id="GO:0009099">
    <property type="term" value="P:L-valine biosynthetic process"/>
    <property type="evidence" value="ECO:0007669"/>
    <property type="project" value="UniProtKB-UniPathway"/>
</dbReference>
<evidence type="ECO:0000256" key="7">
    <source>
        <dbReference type="ARBA" id="ARBA00013053"/>
    </source>
</evidence>
<keyword evidence="8 16" id="KW-0032">Aminotransferase</keyword>
<dbReference type="GO" id="GO:0005829">
    <property type="term" value="C:cytosol"/>
    <property type="evidence" value="ECO:0007669"/>
    <property type="project" value="TreeGrafter"/>
</dbReference>
<dbReference type="NCBIfam" id="NF005146">
    <property type="entry name" value="PRK06606.1"/>
    <property type="match status" value="1"/>
</dbReference>
<comment type="pathway">
    <text evidence="5">Amino-acid biosynthesis; L-leucine biosynthesis; L-leucine from 3-methyl-2-oxobutanoate: step 4/4.</text>
</comment>
<organism evidence="16">
    <name type="scientific">hydrothermal vent metagenome</name>
    <dbReference type="NCBI Taxonomy" id="652676"/>
    <lineage>
        <taxon>unclassified sequences</taxon>
        <taxon>metagenomes</taxon>
        <taxon>ecological metagenomes</taxon>
    </lineage>
</organism>
<evidence type="ECO:0000256" key="10">
    <source>
        <dbReference type="ARBA" id="ARBA00022679"/>
    </source>
</evidence>
<dbReference type="Pfam" id="PF01063">
    <property type="entry name" value="Aminotran_4"/>
    <property type="match status" value="1"/>
</dbReference>
<evidence type="ECO:0000256" key="5">
    <source>
        <dbReference type="ARBA" id="ARBA00005072"/>
    </source>
</evidence>
<evidence type="ECO:0000256" key="8">
    <source>
        <dbReference type="ARBA" id="ARBA00022576"/>
    </source>
</evidence>
<evidence type="ECO:0000256" key="14">
    <source>
        <dbReference type="ARBA" id="ARBA00048798"/>
    </source>
</evidence>
<dbReference type="GO" id="GO:0052655">
    <property type="term" value="F:L-valine-2-oxoglutarate transaminase activity"/>
    <property type="evidence" value="ECO:0007669"/>
    <property type="project" value="RHEA"/>
</dbReference>
<dbReference type="Gene3D" id="3.20.10.10">
    <property type="entry name" value="D-amino Acid Aminotransferase, subunit A, domain 2"/>
    <property type="match status" value="1"/>
</dbReference>
<evidence type="ECO:0000256" key="12">
    <source>
        <dbReference type="ARBA" id="ARBA00023304"/>
    </source>
</evidence>
<comment type="function">
    <text evidence="2">Acts on leucine, isoleucine and valine.</text>
</comment>
<dbReference type="InterPro" id="IPR050571">
    <property type="entry name" value="Class-IV_PLP-Dep_Aminotrnsfr"/>
</dbReference>
<dbReference type="EMBL" id="UOEA01000073">
    <property type="protein sequence ID" value="VAV84776.1"/>
    <property type="molecule type" value="Genomic_DNA"/>
</dbReference>
<dbReference type="InterPro" id="IPR036038">
    <property type="entry name" value="Aminotransferase-like"/>
</dbReference>
<dbReference type="PANTHER" id="PTHR42743:SF11">
    <property type="entry name" value="AMINODEOXYCHORISMATE LYASE"/>
    <property type="match status" value="1"/>
</dbReference>
<dbReference type="GO" id="GO:0009097">
    <property type="term" value="P:isoleucine biosynthetic process"/>
    <property type="evidence" value="ECO:0007669"/>
    <property type="project" value="UniProtKB-UniPathway"/>
</dbReference>
<dbReference type="CDD" id="cd01557">
    <property type="entry name" value="BCAT_beta_family"/>
    <property type="match status" value="1"/>
</dbReference>
<dbReference type="SUPFAM" id="SSF56752">
    <property type="entry name" value="D-aminoacid aminotransferase-like PLP-dependent enzymes"/>
    <property type="match status" value="1"/>
</dbReference>
<dbReference type="PROSITE" id="PS00770">
    <property type="entry name" value="AA_TRANSFER_CLASS_4"/>
    <property type="match status" value="1"/>
</dbReference>
<evidence type="ECO:0000256" key="1">
    <source>
        <dbReference type="ARBA" id="ARBA00001933"/>
    </source>
</evidence>
<protein>
    <recommendedName>
        <fullName evidence="7">branched-chain-amino-acid transaminase</fullName>
        <ecNumber evidence="7">2.6.1.42</ecNumber>
    </recommendedName>
</protein>
<dbReference type="PANTHER" id="PTHR42743">
    <property type="entry name" value="AMINO-ACID AMINOTRANSFERASE"/>
    <property type="match status" value="1"/>
</dbReference>
<sequence>MKKSEKIWMDGKLVAWDEANVHVLTHTLHYGLGAFEGIRCYATDGGGSAIFRLGEHTKRFFESAKILQIDIPYSEAEVDKATVDIIKANKLEECYIRSLVFLGDGAMGIFPKDNPVRVALAAWEWGAYLGEDGLSNGIRAKVSSFARHHVNSAMTKSKTTGAYFNSILSKREVVSAGYDEAIMLDTDGYVSEASGENIFMVKNGRIKTTSLTSILKGITRDSVMRIAADLEIEVTEQRFTRDELYTADEVFLTGTAAEVTPVREIDDRKIGAGKRGPITERIQKIYFDAVKGRAPQYESWLTRI</sequence>
<name>A0A3B0R6Q6_9ZZZZ</name>
<dbReference type="GO" id="GO:0052656">
    <property type="term" value="F:L-isoleucine-2-oxoglutarate transaminase activity"/>
    <property type="evidence" value="ECO:0007669"/>
    <property type="project" value="RHEA"/>
</dbReference>
<dbReference type="NCBIfam" id="TIGR01122">
    <property type="entry name" value="ilvE_I"/>
    <property type="match status" value="1"/>
</dbReference>
<keyword evidence="9" id="KW-0028">Amino-acid biosynthesis</keyword>
<dbReference type="GO" id="GO:0052654">
    <property type="term" value="F:L-leucine-2-oxoglutarate transaminase activity"/>
    <property type="evidence" value="ECO:0007669"/>
    <property type="project" value="RHEA"/>
</dbReference>
<evidence type="ECO:0000256" key="9">
    <source>
        <dbReference type="ARBA" id="ARBA00022605"/>
    </source>
</evidence>
<comment type="pathway">
    <text evidence="4">Amino-acid biosynthesis; L-valine biosynthesis; L-valine from pyruvate: step 4/4.</text>
</comment>